<organism evidence="1 2">
    <name type="scientific">Leptospira johnsonii</name>
    <dbReference type="NCBI Taxonomy" id="1917820"/>
    <lineage>
        <taxon>Bacteria</taxon>
        <taxon>Pseudomonadati</taxon>
        <taxon>Spirochaetota</taxon>
        <taxon>Spirochaetia</taxon>
        <taxon>Leptospirales</taxon>
        <taxon>Leptospiraceae</taxon>
        <taxon>Leptospira</taxon>
    </lineage>
</organism>
<evidence type="ECO:0000313" key="1">
    <source>
        <dbReference type="EMBL" id="GBF40642.1"/>
    </source>
</evidence>
<keyword evidence="2" id="KW-1185">Reference proteome</keyword>
<dbReference type="AlphaFoldDB" id="A0A2P2D7N5"/>
<protein>
    <submittedName>
        <fullName evidence="1">ATPase, YjeE family</fullName>
    </submittedName>
</protein>
<comment type="caution">
    <text evidence="1">The sequence shown here is derived from an EMBL/GenBank/DDBJ whole genome shotgun (WGS) entry which is preliminary data.</text>
</comment>
<dbReference type="EMBL" id="BFAY01000013">
    <property type="protein sequence ID" value="GBF40642.1"/>
    <property type="molecule type" value="Genomic_DNA"/>
</dbReference>
<dbReference type="Proteomes" id="UP000245076">
    <property type="component" value="Unassembled WGS sequence"/>
</dbReference>
<accession>A0A2P2D7N5</accession>
<proteinExistence type="predicted"/>
<evidence type="ECO:0000313" key="2">
    <source>
        <dbReference type="Proteomes" id="UP000245076"/>
    </source>
</evidence>
<reference evidence="1 2" key="1">
    <citation type="submission" date="2018-02" db="EMBL/GenBank/DDBJ databases">
        <title>Novel Leptospira species isolated from soil and water in Japan.</title>
        <authorList>
            <person name="Nakao R."/>
            <person name="Masuzawa T."/>
        </authorList>
    </citation>
    <scope>NUCLEOTIDE SEQUENCE [LARGE SCALE GENOMIC DNA]</scope>
    <source>
        <strain evidence="1 2">E8</strain>
    </source>
</reference>
<sequence length="64" mass="7814">MRKEIKQCICDNCEKIMNLNHEHYFLNTLNADHWDGFRSSNIEIKYVKDFCSRKCIMEWLDKTI</sequence>
<name>A0A2P2D7N5_9LEPT</name>
<gene>
    <name evidence="1" type="ORF">LPTSP1_36600</name>
</gene>